<dbReference type="GO" id="GO:0003954">
    <property type="term" value="F:NADH dehydrogenase activity"/>
    <property type="evidence" value="ECO:0007669"/>
    <property type="project" value="TreeGrafter"/>
</dbReference>
<feature type="domain" description="NADH-Ubiquinone oxidoreductase (complex I) chain 5 N-terminal" evidence="8">
    <location>
        <begin position="34"/>
        <end position="72"/>
    </location>
</feature>
<dbReference type="GO" id="GO:0012505">
    <property type="term" value="C:endomembrane system"/>
    <property type="evidence" value="ECO:0007669"/>
    <property type="project" value="UniProtKB-SubCell"/>
</dbReference>
<dbReference type="GO" id="GO:0016020">
    <property type="term" value="C:membrane"/>
    <property type="evidence" value="ECO:0007669"/>
    <property type="project" value="UniProtKB-SubCell"/>
</dbReference>
<dbReference type="InterPro" id="IPR001750">
    <property type="entry name" value="ND/Mrp_TM"/>
</dbReference>
<evidence type="ECO:0000256" key="3">
    <source>
        <dbReference type="ARBA" id="ARBA00022989"/>
    </source>
</evidence>
<keyword evidence="4 6" id="KW-0472">Membrane</keyword>
<feature type="transmembrane region" description="Helical" evidence="6">
    <location>
        <begin position="36"/>
        <end position="57"/>
    </location>
</feature>
<evidence type="ECO:0000259" key="7">
    <source>
        <dbReference type="Pfam" id="PF00361"/>
    </source>
</evidence>
<feature type="transmembrane region" description="Helical" evidence="6">
    <location>
        <begin position="371"/>
        <end position="392"/>
    </location>
</feature>
<keyword evidence="3 6" id="KW-1133">Transmembrane helix</keyword>
<evidence type="ECO:0000256" key="1">
    <source>
        <dbReference type="ARBA" id="ARBA00004127"/>
    </source>
</evidence>
<evidence type="ECO:0000256" key="2">
    <source>
        <dbReference type="ARBA" id="ARBA00022692"/>
    </source>
</evidence>
<comment type="subcellular location">
    <subcellularLocation>
        <location evidence="1">Endomembrane system</location>
        <topology evidence="1">Multi-pass membrane protein</topology>
    </subcellularLocation>
    <subcellularLocation>
        <location evidence="5">Membrane</location>
        <topology evidence="5">Multi-pass membrane protein</topology>
    </subcellularLocation>
</comment>
<dbReference type="Proteomes" id="UP000439780">
    <property type="component" value="Unassembled WGS sequence"/>
</dbReference>
<evidence type="ECO:0000313" key="9">
    <source>
        <dbReference type="EMBL" id="MXP29442.1"/>
    </source>
</evidence>
<dbReference type="AlphaFoldDB" id="A0A845AFW3"/>
<gene>
    <name evidence="9" type="ORF">GRI58_11480</name>
</gene>
<feature type="transmembrane region" description="Helical" evidence="6">
    <location>
        <begin position="319"/>
        <end position="338"/>
    </location>
</feature>
<dbReference type="PANTHER" id="PTHR42829:SF1">
    <property type="entry name" value="INORGANIC CARBON TRANSPORTER SUBUNIT DABB-RELATED"/>
    <property type="match status" value="1"/>
</dbReference>
<evidence type="ECO:0000256" key="6">
    <source>
        <dbReference type="SAM" id="Phobius"/>
    </source>
</evidence>
<feature type="transmembrane region" description="Helical" evidence="6">
    <location>
        <begin position="203"/>
        <end position="220"/>
    </location>
</feature>
<dbReference type="PRINTS" id="PR01434">
    <property type="entry name" value="NADHDHGNASE5"/>
</dbReference>
<name>A0A845AFW3_9SPHN</name>
<dbReference type="Pfam" id="PF00662">
    <property type="entry name" value="Proton_antipo_N"/>
    <property type="match status" value="1"/>
</dbReference>
<feature type="transmembrane region" description="Helical" evidence="6">
    <location>
        <begin position="404"/>
        <end position="422"/>
    </location>
</feature>
<feature type="transmembrane region" description="Helical" evidence="6">
    <location>
        <begin position="69"/>
        <end position="87"/>
    </location>
</feature>
<dbReference type="InterPro" id="IPR001516">
    <property type="entry name" value="Proton_antipo_N"/>
</dbReference>
<accession>A0A845AFW3</accession>
<evidence type="ECO:0000259" key="8">
    <source>
        <dbReference type="Pfam" id="PF00662"/>
    </source>
</evidence>
<keyword evidence="10" id="KW-1185">Reference proteome</keyword>
<evidence type="ECO:0000256" key="4">
    <source>
        <dbReference type="ARBA" id="ARBA00023136"/>
    </source>
</evidence>
<protein>
    <recommendedName>
        <fullName evidence="11">NADH:quinone oxidoreductase/Mrp antiporter membrane subunit domain-containing protein</fullName>
    </recommendedName>
</protein>
<dbReference type="Pfam" id="PF00361">
    <property type="entry name" value="Proton_antipo_M"/>
    <property type="match status" value="1"/>
</dbReference>
<dbReference type="GO" id="GO:0008137">
    <property type="term" value="F:NADH dehydrogenase (ubiquinone) activity"/>
    <property type="evidence" value="ECO:0007669"/>
    <property type="project" value="InterPro"/>
</dbReference>
<evidence type="ECO:0000256" key="5">
    <source>
        <dbReference type="RuleBase" id="RU000320"/>
    </source>
</evidence>
<reference evidence="9 10" key="1">
    <citation type="submission" date="2019-12" db="EMBL/GenBank/DDBJ databases">
        <title>Genomic-based taxomic classification of the family Erythrobacteraceae.</title>
        <authorList>
            <person name="Xu L."/>
        </authorList>
    </citation>
    <scope>NUCLEOTIDE SEQUENCE [LARGE SCALE GENOMIC DNA]</scope>
    <source>
        <strain evidence="9 10">KEMB 9005-328</strain>
    </source>
</reference>
<organism evidence="9 10">
    <name type="scientific">Qipengyuania algicida</name>
    <dbReference type="NCBI Taxonomy" id="1836209"/>
    <lineage>
        <taxon>Bacteria</taxon>
        <taxon>Pseudomonadati</taxon>
        <taxon>Pseudomonadota</taxon>
        <taxon>Alphaproteobacteria</taxon>
        <taxon>Sphingomonadales</taxon>
        <taxon>Erythrobacteraceae</taxon>
        <taxon>Qipengyuania</taxon>
    </lineage>
</organism>
<keyword evidence="2 5" id="KW-0812">Transmembrane</keyword>
<dbReference type="PANTHER" id="PTHR42829">
    <property type="entry name" value="NADH-UBIQUINONE OXIDOREDUCTASE CHAIN 5"/>
    <property type="match status" value="1"/>
</dbReference>
<comment type="caution">
    <text evidence="9">The sequence shown here is derived from an EMBL/GenBank/DDBJ whole genome shotgun (WGS) entry which is preliminary data.</text>
</comment>
<proteinExistence type="predicted"/>
<evidence type="ECO:0008006" key="11">
    <source>
        <dbReference type="Google" id="ProtNLM"/>
    </source>
</evidence>
<dbReference type="RefSeq" id="WP_160753737.1">
    <property type="nucleotide sequence ID" value="NZ_WTYA01000008.1"/>
</dbReference>
<dbReference type="GO" id="GO:0015990">
    <property type="term" value="P:electron transport coupled proton transport"/>
    <property type="evidence" value="ECO:0007669"/>
    <property type="project" value="TreeGrafter"/>
</dbReference>
<dbReference type="GO" id="GO:0042773">
    <property type="term" value="P:ATP synthesis coupled electron transport"/>
    <property type="evidence" value="ECO:0007669"/>
    <property type="project" value="InterPro"/>
</dbReference>
<feature type="transmembrane region" description="Helical" evidence="6">
    <location>
        <begin position="232"/>
        <end position="251"/>
    </location>
</feature>
<feature type="transmembrane region" description="Helical" evidence="6">
    <location>
        <begin position="125"/>
        <end position="146"/>
    </location>
</feature>
<dbReference type="EMBL" id="WTYA01000008">
    <property type="protein sequence ID" value="MXP29442.1"/>
    <property type="molecule type" value="Genomic_DNA"/>
</dbReference>
<feature type="transmembrane region" description="Helical" evidence="6">
    <location>
        <begin position="344"/>
        <end position="364"/>
    </location>
</feature>
<sequence>MLAGTVPNRRLKVSHVVVALLWGGLFALPFGDILNVSGLSLALAALTLFVGALTATFSCRYMRSDPHSGHFFLTLGLLVVSVLVFVLSTNLLLFALGWCASGWLLAKLVGHVRSWPEAQAARRRTCLSFLVGDSGLVAALIILALHANSLDLATALERSMELSPNILALVTMALIASAAARCALPPFSGWLMSSMTAPTPVSALMHAGLVNAGGFLLLRFAPLFEAAPLSRYTAVTLGLIAAVWGIGVMVVRSDIKGSIAGSTIAQMGFMIMSCGLGAYSAALWHLVAHGLFKAWLFLGSGSAIGMTSNKHSNLISHRCAGVIAGLAVVGAGLAVFSGQTNGEVIPLTLGMVTAAATLTSIGGIKILRTTRLWLVALIIVLVSFNIGGFMLAREAMGHDGPDLLGPWTLLALLSAFLASWLWQRGRFVARKPLSSGLYVHLLNSGALR</sequence>
<feature type="transmembrane region" description="Helical" evidence="6">
    <location>
        <begin position="166"/>
        <end position="191"/>
    </location>
</feature>
<feature type="transmembrane region" description="Helical" evidence="6">
    <location>
        <begin position="12"/>
        <end position="30"/>
    </location>
</feature>
<dbReference type="InterPro" id="IPR003945">
    <property type="entry name" value="NU5C-like"/>
</dbReference>
<feature type="domain" description="NADH:quinone oxidoreductase/Mrp antiporter transmembrane" evidence="7">
    <location>
        <begin position="88"/>
        <end position="311"/>
    </location>
</feature>
<dbReference type="OrthoDB" id="9811798at2"/>
<evidence type="ECO:0000313" key="10">
    <source>
        <dbReference type="Proteomes" id="UP000439780"/>
    </source>
</evidence>
<feature type="transmembrane region" description="Helical" evidence="6">
    <location>
        <begin position="263"/>
        <end position="284"/>
    </location>
</feature>